<reference evidence="2 3" key="1">
    <citation type="submission" date="2019-05" db="EMBL/GenBank/DDBJ databases">
        <title>Another draft genome of Portunus trituberculatus and its Hox gene families provides insights of decapod evolution.</title>
        <authorList>
            <person name="Jeong J.-H."/>
            <person name="Song I."/>
            <person name="Kim S."/>
            <person name="Choi T."/>
            <person name="Kim D."/>
            <person name="Ryu S."/>
            <person name="Kim W."/>
        </authorList>
    </citation>
    <scope>NUCLEOTIDE SEQUENCE [LARGE SCALE GENOMIC DNA]</scope>
    <source>
        <tissue evidence="2">Muscle</tissue>
    </source>
</reference>
<dbReference type="Proteomes" id="UP000324222">
    <property type="component" value="Unassembled WGS sequence"/>
</dbReference>
<protein>
    <submittedName>
        <fullName evidence="2">Uncharacterized protein</fullName>
    </submittedName>
</protein>
<evidence type="ECO:0000256" key="1">
    <source>
        <dbReference type="SAM" id="SignalP"/>
    </source>
</evidence>
<accession>A0A5B7JN97</accession>
<name>A0A5B7JN97_PORTR</name>
<feature type="signal peptide" evidence="1">
    <location>
        <begin position="1"/>
        <end position="18"/>
    </location>
</feature>
<evidence type="ECO:0000313" key="3">
    <source>
        <dbReference type="Proteomes" id="UP000324222"/>
    </source>
</evidence>
<sequence>MGVVVVVIMMSECGGVSGSDYGVSMDGIDDGSDVHDNYKSLKYLDNKLNHRLSLMAEDKRGEDWGSQRGSAGCLPSLLRLTLQDFLYNAERERLGAHSGSGSLLVHRANEGI</sequence>
<keyword evidence="3" id="KW-1185">Reference proteome</keyword>
<gene>
    <name evidence="2" type="ORF">E2C01_091560</name>
</gene>
<proteinExistence type="predicted"/>
<organism evidence="2 3">
    <name type="scientific">Portunus trituberculatus</name>
    <name type="common">Swimming crab</name>
    <name type="synonym">Neptunus trituberculatus</name>
    <dbReference type="NCBI Taxonomy" id="210409"/>
    <lineage>
        <taxon>Eukaryota</taxon>
        <taxon>Metazoa</taxon>
        <taxon>Ecdysozoa</taxon>
        <taxon>Arthropoda</taxon>
        <taxon>Crustacea</taxon>
        <taxon>Multicrustacea</taxon>
        <taxon>Malacostraca</taxon>
        <taxon>Eumalacostraca</taxon>
        <taxon>Eucarida</taxon>
        <taxon>Decapoda</taxon>
        <taxon>Pleocyemata</taxon>
        <taxon>Brachyura</taxon>
        <taxon>Eubrachyura</taxon>
        <taxon>Portunoidea</taxon>
        <taxon>Portunidae</taxon>
        <taxon>Portuninae</taxon>
        <taxon>Portunus</taxon>
    </lineage>
</organism>
<feature type="chain" id="PRO_5023094506" evidence="1">
    <location>
        <begin position="19"/>
        <end position="112"/>
    </location>
</feature>
<comment type="caution">
    <text evidence="2">The sequence shown here is derived from an EMBL/GenBank/DDBJ whole genome shotgun (WGS) entry which is preliminary data.</text>
</comment>
<dbReference type="AlphaFoldDB" id="A0A5B7JN97"/>
<dbReference type="EMBL" id="VSRR010105441">
    <property type="protein sequence ID" value="MPC96309.1"/>
    <property type="molecule type" value="Genomic_DNA"/>
</dbReference>
<evidence type="ECO:0000313" key="2">
    <source>
        <dbReference type="EMBL" id="MPC96309.1"/>
    </source>
</evidence>
<keyword evidence="1" id="KW-0732">Signal</keyword>